<keyword evidence="1" id="KW-0812">Transmembrane</keyword>
<dbReference type="RefSeq" id="WP_103788284.1">
    <property type="nucleotide sequence ID" value="NZ_PQVF01000004.1"/>
</dbReference>
<evidence type="ECO:0000313" key="2">
    <source>
        <dbReference type="EMBL" id="POY37376.1"/>
    </source>
</evidence>
<accession>A0A2S5A4B6</accession>
<feature type="transmembrane region" description="Helical" evidence="1">
    <location>
        <begin position="52"/>
        <end position="72"/>
    </location>
</feature>
<sequence length="143" mass="16869">MKRIIKTIWICLLLWLSDTVISLVLSLVFGLIEMLNKSDEYGTLSYLQNTLFLQLMRLIFYFALSTLLFYFLSKLRFASKLLLFIVLNAGLYVFISLLYAFVFQPETKELLVHPLFFILIVSAALSPVLLNQWSYFKRLMERY</sequence>
<feature type="transmembrane region" description="Helical" evidence="1">
    <location>
        <begin position="7"/>
        <end position="32"/>
    </location>
</feature>
<comment type="caution">
    <text evidence="2">The sequence shown here is derived from an EMBL/GenBank/DDBJ whole genome shotgun (WGS) entry which is preliminary data.</text>
</comment>
<feature type="transmembrane region" description="Helical" evidence="1">
    <location>
        <begin position="81"/>
        <end position="103"/>
    </location>
</feature>
<keyword evidence="3" id="KW-1185">Reference proteome</keyword>
<feature type="transmembrane region" description="Helical" evidence="1">
    <location>
        <begin position="115"/>
        <end position="136"/>
    </location>
</feature>
<keyword evidence="1" id="KW-0472">Membrane</keyword>
<proteinExistence type="predicted"/>
<evidence type="ECO:0000256" key="1">
    <source>
        <dbReference type="SAM" id="Phobius"/>
    </source>
</evidence>
<keyword evidence="1" id="KW-1133">Transmembrane helix</keyword>
<organism evidence="2 3">
    <name type="scientific">Solitalea longa</name>
    <dbReference type="NCBI Taxonomy" id="2079460"/>
    <lineage>
        <taxon>Bacteria</taxon>
        <taxon>Pseudomonadati</taxon>
        <taxon>Bacteroidota</taxon>
        <taxon>Sphingobacteriia</taxon>
        <taxon>Sphingobacteriales</taxon>
        <taxon>Sphingobacteriaceae</taxon>
        <taxon>Solitalea</taxon>
    </lineage>
</organism>
<reference evidence="2 3" key="1">
    <citation type="submission" date="2018-01" db="EMBL/GenBank/DDBJ databases">
        <authorList>
            <person name="Gaut B.S."/>
            <person name="Morton B.R."/>
            <person name="Clegg M.T."/>
            <person name="Duvall M.R."/>
        </authorList>
    </citation>
    <scope>NUCLEOTIDE SEQUENCE [LARGE SCALE GENOMIC DNA]</scope>
    <source>
        <strain evidence="2 3">HR-AV</strain>
    </source>
</reference>
<dbReference type="AlphaFoldDB" id="A0A2S5A4B6"/>
<dbReference type="OrthoDB" id="9921296at2"/>
<evidence type="ECO:0000313" key="3">
    <source>
        <dbReference type="Proteomes" id="UP000236893"/>
    </source>
</evidence>
<protein>
    <submittedName>
        <fullName evidence="2">Uncharacterized protein</fullName>
    </submittedName>
</protein>
<name>A0A2S5A4B6_9SPHI</name>
<dbReference type="Proteomes" id="UP000236893">
    <property type="component" value="Unassembled WGS sequence"/>
</dbReference>
<dbReference type="EMBL" id="PQVF01000004">
    <property type="protein sequence ID" value="POY37376.1"/>
    <property type="molecule type" value="Genomic_DNA"/>
</dbReference>
<gene>
    <name evidence="2" type="ORF">C3K47_06335</name>
</gene>